<dbReference type="Pfam" id="PF00702">
    <property type="entry name" value="Hydrolase"/>
    <property type="match status" value="1"/>
</dbReference>
<accession>A0A1R4G6Z4</accession>
<reference evidence="1 2" key="1">
    <citation type="submission" date="2017-02" db="EMBL/GenBank/DDBJ databases">
        <authorList>
            <person name="Peterson S.W."/>
        </authorList>
    </citation>
    <scope>NUCLEOTIDE SEQUENCE [LARGE SCALE GENOMIC DNA]</scope>
    <source>
        <strain evidence="1 2">B Ar 00.02</strain>
    </source>
</reference>
<dbReference type="NCBIfam" id="TIGR01549">
    <property type="entry name" value="HAD-SF-IA-v1"/>
    <property type="match status" value="1"/>
</dbReference>
<evidence type="ECO:0000313" key="1">
    <source>
        <dbReference type="EMBL" id="SJM64010.1"/>
    </source>
</evidence>
<dbReference type="PANTHER" id="PTHR43611">
    <property type="entry name" value="ALPHA-D-GLUCOSE 1-PHOSPHATE PHOSPHATASE"/>
    <property type="match status" value="1"/>
</dbReference>
<dbReference type="InterPro" id="IPR023198">
    <property type="entry name" value="PGP-like_dom2"/>
</dbReference>
<dbReference type="InterPro" id="IPR036412">
    <property type="entry name" value="HAD-like_sf"/>
</dbReference>
<dbReference type="InterPro" id="IPR023214">
    <property type="entry name" value="HAD_sf"/>
</dbReference>
<dbReference type="NCBIfam" id="TIGR01509">
    <property type="entry name" value="HAD-SF-IA-v3"/>
    <property type="match status" value="1"/>
</dbReference>
<dbReference type="InterPro" id="IPR006439">
    <property type="entry name" value="HAD-SF_hydro_IA"/>
</dbReference>
<dbReference type="Gene3D" id="1.10.150.240">
    <property type="entry name" value="Putative phosphatase, domain 2"/>
    <property type="match status" value="1"/>
</dbReference>
<name>A0A1R4G6Z4_9MICC</name>
<organism evidence="1 2">
    <name type="scientific">Arthrobacter rhombi</name>
    <dbReference type="NCBI Taxonomy" id="71253"/>
    <lineage>
        <taxon>Bacteria</taxon>
        <taxon>Bacillati</taxon>
        <taxon>Actinomycetota</taxon>
        <taxon>Actinomycetes</taxon>
        <taxon>Micrococcales</taxon>
        <taxon>Micrococcaceae</taxon>
        <taxon>Arthrobacter</taxon>
    </lineage>
</organism>
<evidence type="ECO:0000313" key="2">
    <source>
        <dbReference type="Proteomes" id="UP000195913"/>
    </source>
</evidence>
<sequence>MAQAQHDVGWYLFDYGMVIAAAPADRDWERLQQATGRALKEQGSTYWAHRHSFDAGALDSPSYWTAVLERAVDAAEAERLDRLDTALWSQPDPRTREVLQSLETRGASMAVLSNMPARMSQIFEAEGWWTGYFEHLIFSGPLRLAKPDPRIYEHALARMGAEASEVVFIDDKSENIEAAAALGLGTVHYTAGTDLAAELGL</sequence>
<dbReference type="PANTHER" id="PTHR43611:SF3">
    <property type="entry name" value="FLAVIN MONONUCLEOTIDE HYDROLASE 1, CHLOROPLATIC"/>
    <property type="match status" value="1"/>
</dbReference>
<dbReference type="RefSeq" id="WP_086998132.1">
    <property type="nucleotide sequence ID" value="NZ_FUHW01000028.1"/>
</dbReference>
<proteinExistence type="predicted"/>
<protein>
    <submittedName>
        <fullName evidence="1">HAD-superfamily hydrolase subfamily IA, variant 3</fullName>
    </submittedName>
</protein>
<keyword evidence="1" id="KW-0378">Hydrolase</keyword>
<dbReference type="Proteomes" id="UP000195913">
    <property type="component" value="Unassembled WGS sequence"/>
</dbReference>
<dbReference type="CDD" id="cd02603">
    <property type="entry name" value="HAD_sEH-N_like"/>
    <property type="match status" value="1"/>
</dbReference>
<keyword evidence="2" id="KW-1185">Reference proteome</keyword>
<dbReference type="Gene3D" id="3.40.50.1000">
    <property type="entry name" value="HAD superfamily/HAD-like"/>
    <property type="match status" value="1"/>
</dbReference>
<dbReference type="AlphaFoldDB" id="A0A1R4G6Z4"/>
<dbReference type="SUPFAM" id="SSF56784">
    <property type="entry name" value="HAD-like"/>
    <property type="match status" value="1"/>
</dbReference>
<dbReference type="PRINTS" id="PR00413">
    <property type="entry name" value="HADHALOGNASE"/>
</dbReference>
<gene>
    <name evidence="1" type="ORF">FM101_08280</name>
</gene>
<dbReference type="GO" id="GO:0016787">
    <property type="term" value="F:hydrolase activity"/>
    <property type="evidence" value="ECO:0007669"/>
    <property type="project" value="UniProtKB-KW"/>
</dbReference>
<dbReference type="EMBL" id="FUHW01000028">
    <property type="protein sequence ID" value="SJM64010.1"/>
    <property type="molecule type" value="Genomic_DNA"/>
</dbReference>